<name>A0ABT9J4B9_9BACL</name>
<feature type="transmembrane region" description="Helical" evidence="5">
    <location>
        <begin position="355"/>
        <end position="375"/>
    </location>
</feature>
<evidence type="ECO:0000256" key="5">
    <source>
        <dbReference type="SAM" id="Phobius"/>
    </source>
</evidence>
<evidence type="ECO:0000256" key="3">
    <source>
        <dbReference type="ARBA" id="ARBA00022989"/>
    </source>
</evidence>
<evidence type="ECO:0000256" key="4">
    <source>
        <dbReference type="ARBA" id="ARBA00023136"/>
    </source>
</evidence>
<protein>
    <submittedName>
        <fullName evidence="6">DUF3533 domain-containing protein</fullName>
    </submittedName>
</protein>
<organism evidence="6 7">
    <name type="scientific">Chengkuizengella axinellae</name>
    <dbReference type="NCBI Taxonomy" id="3064388"/>
    <lineage>
        <taxon>Bacteria</taxon>
        <taxon>Bacillati</taxon>
        <taxon>Bacillota</taxon>
        <taxon>Bacilli</taxon>
        <taxon>Bacillales</taxon>
        <taxon>Paenibacillaceae</taxon>
        <taxon>Chengkuizengella</taxon>
    </lineage>
</organism>
<feature type="transmembrane region" description="Helical" evidence="5">
    <location>
        <begin position="270"/>
        <end position="286"/>
    </location>
</feature>
<reference evidence="6 7" key="1">
    <citation type="submission" date="2023-08" db="EMBL/GenBank/DDBJ databases">
        <authorList>
            <person name="Park J.-S."/>
        </authorList>
    </citation>
    <scope>NUCLEOTIDE SEQUENCE [LARGE SCALE GENOMIC DNA]</scope>
    <source>
        <strain evidence="6 7">2205SS18-9</strain>
    </source>
</reference>
<keyword evidence="2 5" id="KW-0812">Transmembrane</keyword>
<feature type="transmembrane region" description="Helical" evidence="5">
    <location>
        <begin position="204"/>
        <end position="223"/>
    </location>
</feature>
<gene>
    <name evidence="6" type="ORF">Q5Y73_20325</name>
</gene>
<keyword evidence="4 5" id="KW-0472">Membrane</keyword>
<comment type="subcellular location">
    <subcellularLocation>
        <location evidence="1">Membrane</location>
        <topology evidence="1">Multi-pass membrane protein</topology>
    </subcellularLocation>
</comment>
<feature type="transmembrane region" description="Helical" evidence="5">
    <location>
        <begin position="9"/>
        <end position="29"/>
    </location>
</feature>
<sequence>MKQLFSQKLFWGGLVSTILAVFIFTFAFMGSTVNPVPEKLPIAIVVQDEGMKLPDGSSMNFGEMLKVKINSTENSSVKWSFLSSEEEAVNEMNEKKHYAAIVLPEGLSRDVFSLLSDNVIHPQVIMYINEGMNMTGATISSQIVNGFLTTFNQQIQDQLFTQIEQSQIQITMEQAKALTQPIQIITEKINPVGSKSANGNTPALFTQILWLTILISSMVLFMLQKKVSNRLTFRSISFQIVGGIVFVGTISVFVLWITEGILDVSIPNSGEMYVLMILIGLSFFFIQNAMLNWIGFAAAPLIILLFFFSMPILTMAPELLPSITQNGLYSWVPFRFSVEHFKDFLFFEASPFENGVGTLAWIGIGSLVLMYLAFLKPQRGDKAQKERDRAGA</sequence>
<feature type="transmembrane region" description="Helical" evidence="5">
    <location>
        <begin position="293"/>
        <end position="313"/>
    </location>
</feature>
<accession>A0ABT9J4B9</accession>
<dbReference type="EMBL" id="JAVAMP010000014">
    <property type="protein sequence ID" value="MDP5276444.1"/>
    <property type="molecule type" value="Genomic_DNA"/>
</dbReference>
<evidence type="ECO:0000313" key="7">
    <source>
        <dbReference type="Proteomes" id="UP001231941"/>
    </source>
</evidence>
<feature type="transmembrane region" description="Helical" evidence="5">
    <location>
        <begin position="235"/>
        <end position="258"/>
    </location>
</feature>
<keyword evidence="3 5" id="KW-1133">Transmembrane helix</keyword>
<dbReference type="PANTHER" id="PTHR43077">
    <property type="entry name" value="TRANSPORT PERMEASE YVFS-RELATED"/>
    <property type="match status" value="1"/>
</dbReference>
<keyword evidence="7" id="KW-1185">Reference proteome</keyword>
<dbReference type="Gene3D" id="3.40.1710.10">
    <property type="entry name" value="abc type-2 transporter like domain"/>
    <property type="match status" value="1"/>
</dbReference>
<evidence type="ECO:0000313" key="6">
    <source>
        <dbReference type="EMBL" id="MDP5276444.1"/>
    </source>
</evidence>
<dbReference type="RefSeq" id="WP_305993748.1">
    <property type="nucleotide sequence ID" value="NZ_JAVAMP010000014.1"/>
</dbReference>
<evidence type="ECO:0000256" key="1">
    <source>
        <dbReference type="ARBA" id="ARBA00004141"/>
    </source>
</evidence>
<evidence type="ECO:0000256" key="2">
    <source>
        <dbReference type="ARBA" id="ARBA00022692"/>
    </source>
</evidence>
<dbReference type="PANTHER" id="PTHR43077:SF5">
    <property type="entry name" value="PHAGE INFECTION PROTEIN"/>
    <property type="match status" value="1"/>
</dbReference>
<comment type="caution">
    <text evidence="6">The sequence shown here is derived from an EMBL/GenBank/DDBJ whole genome shotgun (WGS) entry which is preliminary data.</text>
</comment>
<dbReference type="InterPro" id="IPR051328">
    <property type="entry name" value="T7SS_ABC-Transporter"/>
</dbReference>
<proteinExistence type="predicted"/>
<dbReference type="Proteomes" id="UP001231941">
    <property type="component" value="Unassembled WGS sequence"/>
</dbReference>